<keyword evidence="1" id="KW-0175">Coiled coil</keyword>
<comment type="caution">
    <text evidence="3">The sequence shown here is derived from an EMBL/GenBank/DDBJ whole genome shotgun (WGS) entry which is preliminary data.</text>
</comment>
<reference evidence="3 4" key="1">
    <citation type="submission" date="2020-01" db="EMBL/GenBank/DDBJ databases">
        <title>Leptobacterium flavescens.</title>
        <authorList>
            <person name="Wang G."/>
        </authorList>
    </citation>
    <scope>NUCLEOTIDE SEQUENCE [LARGE SCALE GENOMIC DNA]</scope>
    <source>
        <strain evidence="3 4">KCTC 22160</strain>
    </source>
</reference>
<dbReference type="RefSeq" id="WP_163605907.1">
    <property type="nucleotide sequence ID" value="NZ_JAABOO010000001.1"/>
</dbReference>
<organism evidence="3 4">
    <name type="scientific">Leptobacterium flavescens</name>
    <dbReference type="NCBI Taxonomy" id="472055"/>
    <lineage>
        <taxon>Bacteria</taxon>
        <taxon>Pseudomonadati</taxon>
        <taxon>Bacteroidota</taxon>
        <taxon>Flavobacteriia</taxon>
        <taxon>Flavobacteriales</taxon>
        <taxon>Flavobacteriaceae</taxon>
        <taxon>Leptobacterium</taxon>
    </lineage>
</organism>
<feature type="region of interest" description="Disordered" evidence="2">
    <location>
        <begin position="1"/>
        <end position="21"/>
    </location>
</feature>
<feature type="coiled-coil region" evidence="1">
    <location>
        <begin position="147"/>
        <end position="174"/>
    </location>
</feature>
<accession>A0A6P0UKG1</accession>
<evidence type="ECO:0000256" key="2">
    <source>
        <dbReference type="SAM" id="MobiDB-lite"/>
    </source>
</evidence>
<dbReference type="AlphaFoldDB" id="A0A6P0UKG1"/>
<protein>
    <submittedName>
        <fullName evidence="3">Uncharacterized protein</fullName>
    </submittedName>
</protein>
<keyword evidence="4" id="KW-1185">Reference proteome</keyword>
<evidence type="ECO:0000256" key="1">
    <source>
        <dbReference type="SAM" id="Coils"/>
    </source>
</evidence>
<dbReference type="Proteomes" id="UP000468581">
    <property type="component" value="Unassembled WGS sequence"/>
</dbReference>
<dbReference type="EMBL" id="JAABOO010000001">
    <property type="protein sequence ID" value="NER12900.1"/>
    <property type="molecule type" value="Genomic_DNA"/>
</dbReference>
<proteinExistence type="predicted"/>
<gene>
    <name evidence="3" type="ORF">GWK08_05580</name>
</gene>
<evidence type="ECO:0000313" key="4">
    <source>
        <dbReference type="Proteomes" id="UP000468581"/>
    </source>
</evidence>
<name>A0A6P0UKG1_9FLAO</name>
<evidence type="ECO:0000313" key="3">
    <source>
        <dbReference type="EMBL" id="NER12900.1"/>
    </source>
</evidence>
<sequence length="180" mass="21335">MSKLSNNNKNELVNQDHFSNEINQKKSEAQRLLNRKMTLLQRIFPSVEQKEAIKHTKITLAQESESDLEVRRMHNEFFKQALQATFDKVLTEGTESIQEGLTRKFTANKATLDKEIVKLTKEYFEEMEAFENEIFQIKSDRMRSRQLNMLDKRIDEFERTVNNLMKKYEDTHNKSVGDKN</sequence>